<dbReference type="Pfam" id="PF14559">
    <property type="entry name" value="TPR_19"/>
    <property type="match status" value="3"/>
</dbReference>
<dbReference type="GO" id="GO:0009279">
    <property type="term" value="C:cell outer membrane"/>
    <property type="evidence" value="ECO:0007669"/>
    <property type="project" value="UniProtKB-SubCell"/>
</dbReference>
<keyword evidence="7" id="KW-0998">Cell outer membrane</keyword>
<protein>
    <recommendedName>
        <fullName evidence="11">Cellulose synthase operon C C-terminal domain-containing protein</fullName>
    </recommendedName>
</protein>
<dbReference type="Proteomes" id="UP000317078">
    <property type="component" value="Unassembled WGS sequence"/>
</dbReference>
<evidence type="ECO:0000256" key="6">
    <source>
        <dbReference type="ARBA" id="ARBA00023136"/>
    </source>
</evidence>
<evidence type="ECO:0000256" key="10">
    <source>
        <dbReference type="SAM" id="SignalP"/>
    </source>
</evidence>
<dbReference type="GO" id="GO:0006011">
    <property type="term" value="P:UDP-alpha-D-glucose metabolic process"/>
    <property type="evidence" value="ECO:0007669"/>
    <property type="project" value="InterPro"/>
</dbReference>
<dbReference type="InterPro" id="IPR008410">
    <property type="entry name" value="BCSC_C"/>
</dbReference>
<accession>A0A502F5I6</accession>
<feature type="chain" id="PRO_5021391972" description="Cellulose synthase operon C C-terminal domain-containing protein" evidence="10">
    <location>
        <begin position="26"/>
        <end position="1056"/>
    </location>
</feature>
<keyword evidence="8" id="KW-0175">Coiled coil</keyword>
<evidence type="ECO:0000256" key="2">
    <source>
        <dbReference type="ARBA" id="ARBA00005886"/>
    </source>
</evidence>
<dbReference type="PRINTS" id="PR01441">
    <property type="entry name" value="CELLSNTHASEC"/>
</dbReference>
<comment type="similarity">
    <text evidence="2">Belongs to the AcsC/BcsC family.</text>
</comment>
<keyword evidence="4" id="KW-0677">Repeat</keyword>
<reference evidence="12 13" key="1">
    <citation type="journal article" date="2019" name="Environ. Microbiol.">
        <title>Species interactions and distinct microbial communities in high Arctic permafrost affected cryosols are associated with the CH4 and CO2 gas fluxes.</title>
        <authorList>
            <person name="Altshuler I."/>
            <person name="Hamel J."/>
            <person name="Turney S."/>
            <person name="Magnuson E."/>
            <person name="Levesque R."/>
            <person name="Greer C."/>
            <person name="Whyte L.G."/>
        </authorList>
    </citation>
    <scope>NUCLEOTIDE SEQUENCE [LARGE SCALE GENOMIC DNA]</scope>
    <source>
        <strain evidence="12 13">S9.3B</strain>
    </source>
</reference>
<feature type="signal peptide" evidence="10">
    <location>
        <begin position="1"/>
        <end position="25"/>
    </location>
</feature>
<keyword evidence="6" id="KW-0472">Membrane</keyword>
<organism evidence="12 13">
    <name type="scientific">Muricoccus nepalensis</name>
    <dbReference type="NCBI Taxonomy" id="1854500"/>
    <lineage>
        <taxon>Bacteria</taxon>
        <taxon>Pseudomonadati</taxon>
        <taxon>Pseudomonadota</taxon>
        <taxon>Alphaproteobacteria</taxon>
        <taxon>Acetobacterales</taxon>
        <taxon>Roseomonadaceae</taxon>
        <taxon>Muricoccus</taxon>
    </lineage>
</organism>
<keyword evidence="13" id="KW-1185">Reference proteome</keyword>
<dbReference type="PROSITE" id="PS51318">
    <property type="entry name" value="TAT"/>
    <property type="match status" value="1"/>
</dbReference>
<dbReference type="InterPro" id="IPR006311">
    <property type="entry name" value="TAT_signal"/>
</dbReference>
<gene>
    <name evidence="12" type="ORF">EAH89_27710</name>
</gene>
<evidence type="ECO:0000313" key="12">
    <source>
        <dbReference type="EMBL" id="TPG44249.1"/>
    </source>
</evidence>
<evidence type="ECO:0000256" key="9">
    <source>
        <dbReference type="SAM" id="MobiDB-lite"/>
    </source>
</evidence>
<keyword evidence="5" id="KW-0802">TPR repeat</keyword>
<name>A0A502F5I6_9PROT</name>
<keyword evidence="3 10" id="KW-0732">Signal</keyword>
<evidence type="ECO:0000256" key="3">
    <source>
        <dbReference type="ARBA" id="ARBA00022729"/>
    </source>
</evidence>
<evidence type="ECO:0000256" key="5">
    <source>
        <dbReference type="ARBA" id="ARBA00022803"/>
    </source>
</evidence>
<evidence type="ECO:0000256" key="7">
    <source>
        <dbReference type="ARBA" id="ARBA00023237"/>
    </source>
</evidence>
<evidence type="ECO:0000256" key="8">
    <source>
        <dbReference type="SAM" id="Coils"/>
    </source>
</evidence>
<evidence type="ECO:0000256" key="4">
    <source>
        <dbReference type="ARBA" id="ARBA00022737"/>
    </source>
</evidence>
<evidence type="ECO:0000313" key="13">
    <source>
        <dbReference type="Proteomes" id="UP000317078"/>
    </source>
</evidence>
<feature type="domain" description="Cellulose synthase operon C C-terminal" evidence="11">
    <location>
        <begin position="705"/>
        <end position="1055"/>
    </location>
</feature>
<sequence length="1056" mass="108973">MTSHRHALLAAAATAVVLATAPAFAQGSVGVLIEQAGFWRAQGQPARAAATLARVLAIHPSHPDALALAALAQAELGEAASAGDLLARLRQAAPGDGRLAEIEAALRAVRPTPPGRAAETVSATAGFRPVGALPASAEDVDALGALGLARLRQGRPLEAQDALRRAAAAAAPAATARWAGALEEAEFALELAEGRRLMAAGATDAAWTLLARAARREAAGRSEAEALLGALALDLGDAPEAEARFRAAAHRRPGLLAARLGLLESLSRQGRLAEAEALAREPGPSARAEALRAEAARTEDPEAALALLREALAAAPSGAGARLDLARLLARQGRAGEARALMEGSAEARADLVQAMALFAEEDGRPAEAIRLLERVPDRLRSADHVRLLRRLRLGVEVAAALARPPEAARGALLAMAGRPDPGGEGALHAVRALLRAGETGAAAEAARLAAGRSAALRLAVAEVLADARLAAEAAALATPLANEPGLAPAQRRQVAALSGRALPPPAPAAATLVPVAEEAEAPLRDPRLAARVAEAVLRRDPRNGEARAGAIEAAVALRDLPAAEALLAEGRLLNGSDPRVSFAEARLARAQGDRRRAQAALQLAADQRRAQIGRDRPVAVAAATGGRRTMLAGDGQGSSFEPLDSNPAGAAAGGVTPSQLRASEDPLLSEIGRQLAEVNEQAAGQVVPSFTFRARSGTNGVERLREFGGGAEASVPVAGLGGELSARAQAVNLDTGRLEASAPNLRRFGTNPLALSGQGGAVTEAQAAALRPRDTSLTGAALAVAYARNGFTVDVGSTPLGFREGTVLGGVEVTPRLSDTLQLRLRGERRSVTDSILSWSGLRDSASGASFGGVTRTTGRGQLEYFSGRVSGYAGGGYSAINGRNVADNGRVEASAGLGYALHRSPASELTTGLDVTYLAYEKNLRNFTFGQGGYFSPQTYVNASIPLDYRERVGDFAYRLGASIGVANFREKSSSVFPNNPDLQAALERQAAGDATVATAYGAQRATTVTAGLRADIEYALTPTLRLGATARYDRSADFNETRALVYARYRFDP</sequence>
<evidence type="ECO:0000259" key="11">
    <source>
        <dbReference type="Pfam" id="PF05420"/>
    </source>
</evidence>
<evidence type="ECO:0000256" key="1">
    <source>
        <dbReference type="ARBA" id="ARBA00004339"/>
    </source>
</evidence>
<dbReference type="SUPFAM" id="SSF48452">
    <property type="entry name" value="TPR-like"/>
    <property type="match status" value="2"/>
</dbReference>
<dbReference type="InterPro" id="IPR011990">
    <property type="entry name" value="TPR-like_helical_dom_sf"/>
</dbReference>
<dbReference type="AlphaFoldDB" id="A0A502F5I6"/>
<dbReference type="RefSeq" id="WP_140886970.1">
    <property type="nucleotide sequence ID" value="NZ_RCZP01000056.1"/>
</dbReference>
<dbReference type="Gene3D" id="1.25.40.10">
    <property type="entry name" value="Tetratricopeptide repeat domain"/>
    <property type="match status" value="2"/>
</dbReference>
<dbReference type="Pfam" id="PF05420">
    <property type="entry name" value="BCSC_C"/>
    <property type="match status" value="1"/>
</dbReference>
<proteinExistence type="inferred from homology"/>
<comment type="caution">
    <text evidence="12">The sequence shown here is derived from an EMBL/GenBank/DDBJ whole genome shotgun (WGS) entry which is preliminary data.</text>
</comment>
<dbReference type="InterPro" id="IPR003921">
    <property type="entry name" value="Cell_synth_C"/>
</dbReference>
<dbReference type="OrthoDB" id="174989at2"/>
<comment type="subcellular location">
    <subcellularLocation>
        <location evidence="1">Cell outer membrane</location>
        <topology evidence="1">Peripheral membrane protein</topology>
    </subcellularLocation>
</comment>
<feature type="region of interest" description="Disordered" evidence="9">
    <location>
        <begin position="628"/>
        <end position="662"/>
    </location>
</feature>
<dbReference type="EMBL" id="RCZP01000056">
    <property type="protein sequence ID" value="TPG44249.1"/>
    <property type="molecule type" value="Genomic_DNA"/>
</dbReference>
<feature type="coiled-coil region" evidence="8">
    <location>
        <begin position="581"/>
        <end position="608"/>
    </location>
</feature>
<dbReference type="GO" id="GO:0030244">
    <property type="term" value="P:cellulose biosynthetic process"/>
    <property type="evidence" value="ECO:0007669"/>
    <property type="project" value="InterPro"/>
</dbReference>